<dbReference type="OrthoDB" id="5293647at2"/>
<evidence type="ECO:0000313" key="2">
    <source>
        <dbReference type="EMBL" id="KYG60450.1"/>
    </source>
</evidence>
<proteinExistence type="predicted"/>
<sequence>MNQLVSTVVLLVSLSLSAHAIEPKKILKTGANSATVRIETEEKDGTQVAAYIDASEMPEFIQIMLQDPTSELSKIKHELEIENCQETSTTPDGYIPQCGAVEWTDLVQTSFGRGGWMSAGAAYTLFVGFRFDGTGRFFESTHMVVLSESAEAVVDGDMNYTGFIRKDLRLEKAERLPLSYHDKR</sequence>
<feature type="chain" id="PRO_5007572330" evidence="1">
    <location>
        <begin position="21"/>
        <end position="184"/>
    </location>
</feature>
<evidence type="ECO:0000313" key="3">
    <source>
        <dbReference type="Proteomes" id="UP000075391"/>
    </source>
</evidence>
<comment type="caution">
    <text evidence="2">The sequence shown here is derived from an EMBL/GenBank/DDBJ whole genome shotgun (WGS) entry which is preliminary data.</text>
</comment>
<dbReference type="Proteomes" id="UP000075391">
    <property type="component" value="Unassembled WGS sequence"/>
</dbReference>
<dbReference type="EMBL" id="LUKF01000020">
    <property type="protein sequence ID" value="KYG60450.1"/>
    <property type="molecule type" value="Genomic_DNA"/>
</dbReference>
<dbReference type="AlphaFoldDB" id="A0A150WC61"/>
<keyword evidence="1" id="KW-0732">Signal</keyword>
<feature type="signal peptide" evidence="1">
    <location>
        <begin position="1"/>
        <end position="20"/>
    </location>
</feature>
<gene>
    <name evidence="2" type="ORF">AZI85_13370</name>
</gene>
<name>A0A150WC61_BDEBC</name>
<dbReference type="RefSeq" id="WP_063245210.1">
    <property type="nucleotide sequence ID" value="NZ_LUKF01000020.1"/>
</dbReference>
<reference evidence="2 3" key="1">
    <citation type="submission" date="2016-03" db="EMBL/GenBank/DDBJ databases">
        <authorList>
            <person name="Ploux O."/>
        </authorList>
    </citation>
    <scope>NUCLEOTIDE SEQUENCE [LARGE SCALE GENOMIC DNA]</scope>
    <source>
        <strain evidence="2 3">BER2</strain>
    </source>
</reference>
<accession>A0A150WC61</accession>
<evidence type="ECO:0000256" key="1">
    <source>
        <dbReference type="SAM" id="SignalP"/>
    </source>
</evidence>
<protein>
    <submittedName>
        <fullName evidence="2">Uncharacterized protein</fullName>
    </submittedName>
</protein>
<organism evidence="2 3">
    <name type="scientific">Bdellovibrio bacteriovorus</name>
    <dbReference type="NCBI Taxonomy" id="959"/>
    <lineage>
        <taxon>Bacteria</taxon>
        <taxon>Pseudomonadati</taxon>
        <taxon>Bdellovibrionota</taxon>
        <taxon>Bdellovibrionia</taxon>
        <taxon>Bdellovibrionales</taxon>
        <taxon>Pseudobdellovibrionaceae</taxon>
        <taxon>Bdellovibrio</taxon>
    </lineage>
</organism>